<dbReference type="Gene3D" id="1.10.150.130">
    <property type="match status" value="1"/>
</dbReference>
<sequence>MGSVQNVVLVMPSAGAVVENRCGLPWLVMFPDGLVHETAAAWFRELLAGDSSPATLRSYGYDLLRWFRWLDATGGNWSRATREQVRDFVLSCGSRPGQNGAPTWSGSPHARSITSSRCCLPSTTTRSTTGSARC</sequence>
<name>A0A2W2F7X1_9ACTN</name>
<dbReference type="GO" id="GO:0003677">
    <property type="term" value="F:DNA binding"/>
    <property type="evidence" value="ECO:0007669"/>
    <property type="project" value="UniProtKB-KW"/>
</dbReference>
<keyword evidence="1" id="KW-0238">DNA-binding</keyword>
<dbReference type="AlphaFoldDB" id="A0A2W2F7X1"/>
<evidence type="ECO:0000313" key="3">
    <source>
        <dbReference type="EMBL" id="PZG17687.1"/>
    </source>
</evidence>
<dbReference type="GO" id="GO:0015074">
    <property type="term" value="P:DNA integration"/>
    <property type="evidence" value="ECO:0007669"/>
    <property type="project" value="InterPro"/>
</dbReference>
<evidence type="ECO:0000313" key="4">
    <source>
        <dbReference type="Proteomes" id="UP000248924"/>
    </source>
</evidence>
<keyword evidence="4" id="KW-1185">Reference proteome</keyword>
<dbReference type="InterPro" id="IPR010998">
    <property type="entry name" value="Integrase_recombinase_N"/>
</dbReference>
<dbReference type="InterPro" id="IPR004107">
    <property type="entry name" value="Integrase_SAM-like_N"/>
</dbReference>
<gene>
    <name evidence="3" type="ORF">C1I95_15035</name>
</gene>
<dbReference type="Proteomes" id="UP000248924">
    <property type="component" value="Unassembled WGS sequence"/>
</dbReference>
<dbReference type="Pfam" id="PF02899">
    <property type="entry name" value="Phage_int_SAM_1"/>
    <property type="match status" value="1"/>
</dbReference>
<organism evidence="3 4">
    <name type="scientific">Micromonospora craterilacus</name>
    <dbReference type="NCBI Taxonomy" id="1655439"/>
    <lineage>
        <taxon>Bacteria</taxon>
        <taxon>Bacillati</taxon>
        <taxon>Actinomycetota</taxon>
        <taxon>Actinomycetes</taxon>
        <taxon>Micromonosporales</taxon>
        <taxon>Micromonosporaceae</taxon>
        <taxon>Micromonospora</taxon>
    </lineage>
</organism>
<reference evidence="3 4" key="1">
    <citation type="submission" date="2018-01" db="EMBL/GenBank/DDBJ databases">
        <title>Draft genome sequence of Jishengella sp. NA12.</title>
        <authorList>
            <person name="Sahin N."/>
            <person name="Ay H."/>
            <person name="Saygin H."/>
        </authorList>
    </citation>
    <scope>NUCLEOTIDE SEQUENCE [LARGE SCALE GENOMIC DNA]</scope>
    <source>
        <strain evidence="3 4">NA12</strain>
    </source>
</reference>
<feature type="domain" description="Integrase SAM-like N-terminal" evidence="2">
    <location>
        <begin position="41"/>
        <end position="93"/>
    </location>
</feature>
<dbReference type="RefSeq" id="WP_111214453.1">
    <property type="nucleotide sequence ID" value="NZ_POTY01000083.1"/>
</dbReference>
<dbReference type="OrthoDB" id="3216232at2"/>
<protein>
    <recommendedName>
        <fullName evidence="2">Integrase SAM-like N-terminal domain-containing protein</fullName>
    </recommendedName>
</protein>
<evidence type="ECO:0000256" key="1">
    <source>
        <dbReference type="ARBA" id="ARBA00023125"/>
    </source>
</evidence>
<dbReference type="SUPFAM" id="SSF47823">
    <property type="entry name" value="lambda integrase-like, N-terminal domain"/>
    <property type="match status" value="1"/>
</dbReference>
<accession>A0A2W2F7X1</accession>
<evidence type="ECO:0000259" key="2">
    <source>
        <dbReference type="Pfam" id="PF02899"/>
    </source>
</evidence>
<dbReference type="EMBL" id="POTY01000083">
    <property type="protein sequence ID" value="PZG17687.1"/>
    <property type="molecule type" value="Genomic_DNA"/>
</dbReference>
<comment type="caution">
    <text evidence="3">The sequence shown here is derived from an EMBL/GenBank/DDBJ whole genome shotgun (WGS) entry which is preliminary data.</text>
</comment>
<proteinExistence type="predicted"/>